<accession>A0A6M3LNE5</accession>
<reference evidence="1" key="1">
    <citation type="submission" date="2020-03" db="EMBL/GenBank/DDBJ databases">
        <title>The deep terrestrial virosphere.</title>
        <authorList>
            <person name="Holmfeldt K."/>
            <person name="Nilsson E."/>
            <person name="Simone D."/>
            <person name="Lopez-Fernandez M."/>
            <person name="Wu X."/>
            <person name="de Brujin I."/>
            <person name="Lundin D."/>
            <person name="Andersson A."/>
            <person name="Bertilsson S."/>
            <person name="Dopson M."/>
        </authorList>
    </citation>
    <scope>NUCLEOTIDE SEQUENCE</scope>
    <source>
        <strain evidence="1">MM415B03860</strain>
    </source>
</reference>
<dbReference type="AlphaFoldDB" id="A0A6M3LNE5"/>
<gene>
    <name evidence="1" type="ORF">MM415B03860_0009</name>
</gene>
<dbReference type="EMBL" id="MT143231">
    <property type="protein sequence ID" value="QJA94438.1"/>
    <property type="molecule type" value="Genomic_DNA"/>
</dbReference>
<organism evidence="1">
    <name type="scientific">viral metagenome</name>
    <dbReference type="NCBI Taxonomy" id="1070528"/>
    <lineage>
        <taxon>unclassified sequences</taxon>
        <taxon>metagenomes</taxon>
        <taxon>organismal metagenomes</taxon>
    </lineage>
</organism>
<proteinExistence type="predicted"/>
<evidence type="ECO:0000313" key="1">
    <source>
        <dbReference type="EMBL" id="QJA94438.1"/>
    </source>
</evidence>
<sequence length="483" mass="49774">MLRHKINPITGKFDQVQNIVSPLQFKGSIAVAADFPTVALVDTGWFYRVTANVTDNDATKTNTGQVFYEKDEIAWNGTDWTELGPSAVVDLVSTDPFISLRNTTEQDTDGGRRSRLIFRGEQSGGEDTTLAIIQASHDGVVDDEKGDLIFYVNDGNDANAPTEGMRLNSSRNLTVAGNVAGATYGSDGSISDAELLTIDDGATTQIAVGGGVGSPMVWTTATGTGAPVRENTPTLITPELGAATFNTSLTGNNAAGPSILNEASSSTNPTLIPNKADPDSGVGLAAVDQLSLIAGGAEGIRIVEDTTINVGIAGQGTFGTSADKVLAFPNGTAPTTSPADTFQMWSEDKGGIAAKAAPHMRDEEGNSGPIAHAKIIVKSHSATEAATADGLYGDVHIVTGAYTITLPTAVVGMSAVFRATTAAAYSVKAGASDHFEDLGGVVLSAGDKLTSDGTKNASLSFYCESANTWIVIGQNGVFTDTGA</sequence>
<name>A0A6M3LNE5_9ZZZZ</name>
<protein>
    <submittedName>
        <fullName evidence="1">Uncharacterized protein</fullName>
    </submittedName>
</protein>